<feature type="region of interest" description="Disordered" evidence="1">
    <location>
        <begin position="1"/>
        <end position="23"/>
    </location>
</feature>
<reference evidence="3" key="1">
    <citation type="journal article" date="2011" name="PLoS Genet.">
        <title>Genomic analysis of the necrotrophic fungal pathogens Sclerotinia sclerotiorum and Botrytis cinerea.</title>
        <authorList>
            <person name="Amselem J."/>
            <person name="Cuomo C.A."/>
            <person name="van Kan J.A."/>
            <person name="Viaud M."/>
            <person name="Benito E.P."/>
            <person name="Couloux A."/>
            <person name="Coutinho P.M."/>
            <person name="de Vries R.P."/>
            <person name="Dyer P.S."/>
            <person name="Fillinger S."/>
            <person name="Fournier E."/>
            <person name="Gout L."/>
            <person name="Hahn M."/>
            <person name="Kohn L."/>
            <person name="Lapalu N."/>
            <person name="Plummer K.M."/>
            <person name="Pradier J.M."/>
            <person name="Quevillon E."/>
            <person name="Sharon A."/>
            <person name="Simon A."/>
            <person name="ten Have A."/>
            <person name="Tudzynski B."/>
            <person name="Tudzynski P."/>
            <person name="Wincker P."/>
            <person name="Andrew M."/>
            <person name="Anthouard V."/>
            <person name="Beever R.E."/>
            <person name="Beffa R."/>
            <person name="Benoit I."/>
            <person name="Bouzid O."/>
            <person name="Brault B."/>
            <person name="Chen Z."/>
            <person name="Choquer M."/>
            <person name="Collemare J."/>
            <person name="Cotton P."/>
            <person name="Danchin E.G."/>
            <person name="Da Silva C."/>
            <person name="Gautier A."/>
            <person name="Giraud C."/>
            <person name="Giraud T."/>
            <person name="Gonzalez C."/>
            <person name="Grossetete S."/>
            <person name="Guldener U."/>
            <person name="Henrissat B."/>
            <person name="Howlett B.J."/>
            <person name="Kodira C."/>
            <person name="Kretschmer M."/>
            <person name="Lappartient A."/>
            <person name="Leroch M."/>
            <person name="Levis C."/>
            <person name="Mauceli E."/>
            <person name="Neuveglise C."/>
            <person name="Oeser B."/>
            <person name="Pearson M."/>
            <person name="Poulain J."/>
            <person name="Poussereau N."/>
            <person name="Quesneville H."/>
            <person name="Rascle C."/>
            <person name="Schumacher J."/>
            <person name="Segurens B."/>
            <person name="Sexton A."/>
            <person name="Silva E."/>
            <person name="Sirven C."/>
            <person name="Soanes D.M."/>
            <person name="Talbot N.J."/>
            <person name="Templeton M."/>
            <person name="Yandava C."/>
            <person name="Yarden O."/>
            <person name="Zeng Q."/>
            <person name="Rollins J.A."/>
            <person name="Lebrun M.H."/>
            <person name="Dickman M."/>
        </authorList>
    </citation>
    <scope>NUCLEOTIDE SEQUENCE [LARGE SCALE GENOMIC DNA]</scope>
    <source>
        <strain evidence="3">T4</strain>
    </source>
</reference>
<evidence type="ECO:0000313" key="3">
    <source>
        <dbReference type="Proteomes" id="UP000008177"/>
    </source>
</evidence>
<evidence type="ECO:0000256" key="1">
    <source>
        <dbReference type="SAM" id="MobiDB-lite"/>
    </source>
</evidence>
<feature type="compositionally biased region" description="Polar residues" evidence="1">
    <location>
        <begin position="1"/>
        <end position="11"/>
    </location>
</feature>
<dbReference type="Proteomes" id="UP000008177">
    <property type="component" value="Unplaced contigs"/>
</dbReference>
<name>G2YX95_BOTF4</name>
<protein>
    <submittedName>
        <fullName evidence="2">Uncharacterized protein</fullName>
    </submittedName>
</protein>
<sequence length="51" mass="5381">MGKVSKASSRNPDGRSAFASAPRGTTALISGSPVISPYIPRRTLVTGKSWY</sequence>
<dbReference type="InParanoid" id="G2YX95"/>
<gene>
    <name evidence="2" type="ORF">BofuT4_uP149430.1</name>
</gene>
<proteinExistence type="predicted"/>
<accession>G2YX95</accession>
<evidence type="ECO:0000313" key="2">
    <source>
        <dbReference type="EMBL" id="CCD56333.1"/>
    </source>
</evidence>
<organism evidence="2 3">
    <name type="scientific">Botryotinia fuckeliana (strain T4)</name>
    <name type="common">Noble rot fungus</name>
    <name type="synonym">Botrytis cinerea</name>
    <dbReference type="NCBI Taxonomy" id="999810"/>
    <lineage>
        <taxon>Eukaryota</taxon>
        <taxon>Fungi</taxon>
        <taxon>Dikarya</taxon>
        <taxon>Ascomycota</taxon>
        <taxon>Pezizomycotina</taxon>
        <taxon>Leotiomycetes</taxon>
        <taxon>Helotiales</taxon>
        <taxon>Sclerotiniaceae</taxon>
        <taxon>Botrytis</taxon>
    </lineage>
</organism>
<dbReference type="HOGENOM" id="CLU_3106140_0_0_1"/>
<dbReference type="AlphaFoldDB" id="G2YX95"/>
<dbReference type="EMBL" id="FQ790359">
    <property type="protein sequence ID" value="CCD56333.1"/>
    <property type="molecule type" value="Genomic_DNA"/>
</dbReference>